<keyword evidence="2" id="KW-0413">Isomerase</keyword>
<evidence type="ECO:0000313" key="5">
    <source>
        <dbReference type="EMBL" id="CUK26548.1"/>
    </source>
</evidence>
<name>A0A0P1ISK1_9RHOB</name>
<dbReference type="PANTHER" id="PTHR38041">
    <property type="entry name" value="CHORISMATE MUTASE"/>
    <property type="match status" value="1"/>
</dbReference>
<evidence type="ECO:0000313" key="6">
    <source>
        <dbReference type="Proteomes" id="UP000051184"/>
    </source>
</evidence>
<dbReference type="PANTHER" id="PTHR38041:SF1">
    <property type="entry name" value="CHORISMATE MUTASE"/>
    <property type="match status" value="1"/>
</dbReference>
<dbReference type="GO" id="GO:0009697">
    <property type="term" value="P:salicylic acid biosynthetic process"/>
    <property type="evidence" value="ECO:0007669"/>
    <property type="project" value="InterPro"/>
</dbReference>
<dbReference type="GO" id="GO:0016835">
    <property type="term" value="F:carbon-oxygen lyase activity"/>
    <property type="evidence" value="ECO:0007669"/>
    <property type="project" value="InterPro"/>
</dbReference>
<evidence type="ECO:0000256" key="2">
    <source>
        <dbReference type="ARBA" id="ARBA00023235"/>
    </source>
</evidence>
<dbReference type="Pfam" id="PF01817">
    <property type="entry name" value="CM_2"/>
    <property type="match status" value="1"/>
</dbReference>
<dbReference type="SMART" id="SM00830">
    <property type="entry name" value="CM_2"/>
    <property type="match status" value="1"/>
</dbReference>
<reference evidence="6" key="1">
    <citation type="submission" date="2015-09" db="EMBL/GenBank/DDBJ databases">
        <authorList>
            <person name="Rodrigo-Torres Lidia"/>
            <person name="Arahal R.David."/>
        </authorList>
    </citation>
    <scope>NUCLEOTIDE SEQUENCE [LARGE SCALE GENOMIC DNA]</scope>
    <source>
        <strain evidence="6">CECT 5114</strain>
    </source>
</reference>
<dbReference type="SUPFAM" id="SSF48600">
    <property type="entry name" value="Chorismate mutase II"/>
    <property type="match status" value="1"/>
</dbReference>
<dbReference type="PROSITE" id="PS51168">
    <property type="entry name" value="CHORISMATE_MUT_2"/>
    <property type="match status" value="1"/>
</dbReference>
<evidence type="ECO:0000256" key="1">
    <source>
        <dbReference type="ARBA" id="ARBA00012404"/>
    </source>
</evidence>
<organism evidence="5 6">
    <name type="scientific">Cognatishimia activa</name>
    <dbReference type="NCBI Taxonomy" id="1715691"/>
    <lineage>
        <taxon>Bacteria</taxon>
        <taxon>Pseudomonadati</taxon>
        <taxon>Pseudomonadota</taxon>
        <taxon>Alphaproteobacteria</taxon>
        <taxon>Rhodobacterales</taxon>
        <taxon>Paracoccaceae</taxon>
        <taxon>Cognatishimia</taxon>
    </lineage>
</organism>
<evidence type="ECO:0000256" key="3">
    <source>
        <dbReference type="PIRSR" id="PIRSR029775-1"/>
    </source>
</evidence>
<dbReference type="InterPro" id="IPR036263">
    <property type="entry name" value="Chorismate_II_sf"/>
</dbReference>
<feature type="binding site" evidence="3">
    <location>
        <position position="34"/>
    </location>
    <ligand>
        <name>substrate</name>
    </ligand>
</feature>
<dbReference type="PIRSF" id="PIRSF029775">
    <property type="entry name" value="Isochor_pyr_lyas"/>
    <property type="match status" value="1"/>
</dbReference>
<feature type="binding site" evidence="3">
    <location>
        <position position="17"/>
    </location>
    <ligand>
        <name>substrate</name>
    </ligand>
</feature>
<keyword evidence="6" id="KW-1185">Reference proteome</keyword>
<dbReference type="NCBIfam" id="TIGR01803">
    <property type="entry name" value="CM-like"/>
    <property type="match status" value="1"/>
</dbReference>
<dbReference type="EC" id="5.4.99.5" evidence="1"/>
<sequence length="101" mass="11560">MTTPKKPQDCSSMEEVRLGIDALDKTLVELLKERAGYIDRATELKQGNGWPARIPERVEEVVNNARRVAETEGLDPDLVEQLWRQLIDWSITREETGLGRK</sequence>
<dbReference type="Proteomes" id="UP000051184">
    <property type="component" value="Unassembled WGS sequence"/>
</dbReference>
<dbReference type="InterPro" id="IPR036979">
    <property type="entry name" value="CM_dom_sf"/>
</dbReference>
<protein>
    <recommendedName>
        <fullName evidence="1">chorismate mutase</fullName>
        <ecNumber evidence="1">5.4.99.5</ecNumber>
    </recommendedName>
</protein>
<dbReference type="AlphaFoldDB" id="A0A0P1ISK1"/>
<feature type="binding site" evidence="3">
    <location>
        <position position="45"/>
    </location>
    <ligand>
        <name>substrate</name>
    </ligand>
</feature>
<dbReference type="Gene3D" id="1.20.59.10">
    <property type="entry name" value="Chorismate mutase"/>
    <property type="match status" value="1"/>
</dbReference>
<feature type="domain" description="Chorismate mutase" evidence="4">
    <location>
        <begin position="7"/>
        <end position="98"/>
    </location>
</feature>
<dbReference type="InterPro" id="IPR051331">
    <property type="entry name" value="Chorismate_mutase-related"/>
</dbReference>
<dbReference type="GO" id="GO:0004106">
    <property type="term" value="F:chorismate mutase activity"/>
    <property type="evidence" value="ECO:0007669"/>
    <property type="project" value="UniProtKB-EC"/>
</dbReference>
<dbReference type="EMBL" id="CYUE01000020">
    <property type="protein sequence ID" value="CUK26548.1"/>
    <property type="molecule type" value="Genomic_DNA"/>
</dbReference>
<gene>
    <name evidence="5" type="primary">pchB</name>
    <name evidence="5" type="ORF">TA5114_02363</name>
</gene>
<accession>A0A0P1ISK1</accession>
<dbReference type="STRING" id="1715691.TA5113_01190"/>
<proteinExistence type="predicted"/>
<dbReference type="OrthoDB" id="514491at2"/>
<dbReference type="InterPro" id="IPR002701">
    <property type="entry name" value="CM_II_prokaryot"/>
</dbReference>
<dbReference type="GO" id="GO:0046417">
    <property type="term" value="P:chorismate metabolic process"/>
    <property type="evidence" value="ECO:0007669"/>
    <property type="project" value="InterPro"/>
</dbReference>
<feature type="binding site" evidence="3">
    <location>
        <position position="94"/>
    </location>
    <ligand>
        <name>substrate</name>
    </ligand>
</feature>
<dbReference type="InterPro" id="IPR008241">
    <property type="entry name" value="Isochorismate_pyruvate-lyase"/>
</dbReference>
<evidence type="ECO:0000259" key="4">
    <source>
        <dbReference type="PROSITE" id="PS51168"/>
    </source>
</evidence>
<dbReference type="RefSeq" id="WP_058315425.1">
    <property type="nucleotide sequence ID" value="NZ_CYTO01000009.1"/>
</dbReference>